<accession>A0A7I8VKG2</accession>
<reference evidence="7 8" key="1">
    <citation type="submission" date="2020-08" db="EMBL/GenBank/DDBJ databases">
        <authorList>
            <person name="Hejnol A."/>
        </authorList>
    </citation>
    <scope>NUCLEOTIDE SEQUENCE [LARGE SCALE GENOMIC DNA]</scope>
</reference>
<dbReference type="Pfam" id="PF05191">
    <property type="entry name" value="ADK_lid"/>
    <property type="match status" value="1"/>
</dbReference>
<keyword evidence="3" id="KW-0418">Kinase</keyword>
<dbReference type="PROSITE" id="PS00113">
    <property type="entry name" value="ADENYLATE_KINASE"/>
    <property type="match status" value="1"/>
</dbReference>
<protein>
    <submittedName>
        <fullName evidence="7">DgyrCDS5114</fullName>
    </submittedName>
</protein>
<dbReference type="SUPFAM" id="SSF53187">
    <property type="entry name" value="Zn-dependent exopeptidases"/>
    <property type="match status" value="1"/>
</dbReference>
<dbReference type="InterPro" id="IPR006259">
    <property type="entry name" value="Adenyl_kin_sub"/>
</dbReference>
<dbReference type="InterPro" id="IPR007484">
    <property type="entry name" value="Peptidase_M28"/>
</dbReference>
<dbReference type="EMBL" id="CAJFCJ010000006">
    <property type="protein sequence ID" value="CAD5116198.1"/>
    <property type="molecule type" value="Genomic_DNA"/>
</dbReference>
<dbReference type="CDD" id="cd01428">
    <property type="entry name" value="ADK"/>
    <property type="match status" value="1"/>
</dbReference>
<feature type="region of interest" description="Disordered" evidence="4">
    <location>
        <begin position="606"/>
        <end position="634"/>
    </location>
</feature>
<evidence type="ECO:0000313" key="8">
    <source>
        <dbReference type="Proteomes" id="UP000549394"/>
    </source>
</evidence>
<evidence type="ECO:0000256" key="3">
    <source>
        <dbReference type="ARBA" id="ARBA00022777"/>
    </source>
</evidence>
<dbReference type="Gene3D" id="3.40.50.300">
    <property type="entry name" value="P-loop containing nucleotide triphosphate hydrolases"/>
    <property type="match status" value="1"/>
</dbReference>
<dbReference type="InterPro" id="IPR033690">
    <property type="entry name" value="Adenylat_kinase_CS"/>
</dbReference>
<dbReference type="InterPro" id="IPR007862">
    <property type="entry name" value="Adenylate_kinase_lid-dom"/>
</dbReference>
<feature type="region of interest" description="Disordered" evidence="4">
    <location>
        <begin position="1"/>
        <end position="30"/>
    </location>
</feature>
<comment type="caution">
    <text evidence="7">The sequence shown here is derived from an EMBL/GenBank/DDBJ whole genome shotgun (WGS) entry which is preliminary data.</text>
</comment>
<evidence type="ECO:0000259" key="5">
    <source>
        <dbReference type="Pfam" id="PF04389"/>
    </source>
</evidence>
<dbReference type="NCBIfam" id="NF001381">
    <property type="entry name" value="PRK00279.1-3"/>
    <property type="match status" value="1"/>
</dbReference>
<dbReference type="NCBIfam" id="TIGR01351">
    <property type="entry name" value="adk"/>
    <property type="match status" value="1"/>
</dbReference>
<dbReference type="GO" id="GO:0004017">
    <property type="term" value="F:AMP kinase activity"/>
    <property type="evidence" value="ECO:0007669"/>
    <property type="project" value="InterPro"/>
</dbReference>
<dbReference type="FunFam" id="3.40.50.300:FF:000106">
    <property type="entry name" value="Adenylate kinase mitochondrial"/>
    <property type="match status" value="1"/>
</dbReference>
<dbReference type="OrthoDB" id="439792at2759"/>
<dbReference type="HAMAP" id="MF_00235">
    <property type="entry name" value="Adenylate_kinase_Adk"/>
    <property type="match status" value="1"/>
</dbReference>
<evidence type="ECO:0000256" key="2">
    <source>
        <dbReference type="ARBA" id="ARBA00022741"/>
    </source>
</evidence>
<gene>
    <name evidence="7" type="ORF">DGYR_LOCUS4842</name>
</gene>
<evidence type="ECO:0000259" key="6">
    <source>
        <dbReference type="Pfam" id="PF05191"/>
    </source>
</evidence>
<evidence type="ECO:0000256" key="4">
    <source>
        <dbReference type="SAM" id="MobiDB-lite"/>
    </source>
</evidence>
<name>A0A7I8VKG2_9ANNE</name>
<organism evidence="7 8">
    <name type="scientific">Dimorphilus gyrociliatus</name>
    <dbReference type="NCBI Taxonomy" id="2664684"/>
    <lineage>
        <taxon>Eukaryota</taxon>
        <taxon>Metazoa</taxon>
        <taxon>Spiralia</taxon>
        <taxon>Lophotrochozoa</taxon>
        <taxon>Annelida</taxon>
        <taxon>Polychaeta</taxon>
        <taxon>Polychaeta incertae sedis</taxon>
        <taxon>Dinophilidae</taxon>
        <taxon>Dimorphilus</taxon>
    </lineage>
</organism>
<dbReference type="InterPro" id="IPR027417">
    <property type="entry name" value="P-loop_NTPase"/>
</dbReference>
<proteinExistence type="inferred from homology"/>
<dbReference type="SUPFAM" id="SSF52540">
    <property type="entry name" value="P-loop containing nucleoside triphosphate hydrolases"/>
    <property type="match status" value="1"/>
</dbReference>
<dbReference type="GO" id="GO:0005524">
    <property type="term" value="F:ATP binding"/>
    <property type="evidence" value="ECO:0007669"/>
    <property type="project" value="InterPro"/>
</dbReference>
<evidence type="ECO:0000313" key="7">
    <source>
        <dbReference type="EMBL" id="CAD5116198.1"/>
    </source>
</evidence>
<feature type="domain" description="Adenylate kinase active site lid" evidence="6">
    <location>
        <begin position="146"/>
        <end position="181"/>
    </location>
</feature>
<keyword evidence="1" id="KW-0808">Transferase</keyword>
<dbReference type="InterPro" id="IPR000850">
    <property type="entry name" value="Adenylat/UMP-CMP_kin"/>
</dbReference>
<keyword evidence="8" id="KW-1185">Reference proteome</keyword>
<sequence>MAPSAKNTTDESRGINAILLGPPGAGKGTQAPKLQEKQMKCLWLYLKLFIGDMLRAAIRSGSSMGKKVKKIIDDGALVSDEIVVDLIDQSLDTPECKKGFLLDGFPRTVGQAEKLDSLLEKRRRNLDAVVEFSIDDKLLVRRITGRLLHQASGRTYHEEFHPPRVPMKDDITGEPLIRRSDDIPEKLVTRLEAYKKSTLPLVDYYKRKGIHYSVDASKPSDSVFKTIQGFFETAKKMSAMPNVSGWSQFDFLHSNLETLRNNLQRYFDAPRNHIDLKHMWQKDNVRSFIEGHFSIANQSKEVDYVIDPFQTTLLNALNETAQGINYYLIFKGRHYGTSNDKIIAVTAQYDTYEYAGGVDNNGSGTSALLEILRLLLSAPCQHSHTILLVANDFEEYSQLGIKHFINNFLVPKMLGNGQPNKPKFQGAIVLETMMNWNDTENSQNIPVHPDVFKWLWPKEHEWFVENKGRGNFALVIGRTQPDFDLHETLQKNWNESMSSVNDTFKFLRLTLDLPGGPLKPPLTGPIIGPILGQFFQADLRQFYLYDGPVNMTAVMITDSGRNRGVMRECYAQPCDNFEQVTDAKIKHLGRIVEVVTKTVLDRSSYMCPSTPSTNPTTPSTNPTTRTTPPNTSKGDFNRISELLFCFMMFWNISNLR</sequence>
<dbReference type="Pfam" id="PF04389">
    <property type="entry name" value="Peptidase_M28"/>
    <property type="match status" value="1"/>
</dbReference>
<feature type="compositionally biased region" description="Low complexity" evidence="4">
    <location>
        <begin position="608"/>
        <end position="632"/>
    </location>
</feature>
<dbReference type="Gene3D" id="3.40.630.10">
    <property type="entry name" value="Zn peptidases"/>
    <property type="match status" value="1"/>
</dbReference>
<dbReference type="Proteomes" id="UP000549394">
    <property type="component" value="Unassembled WGS sequence"/>
</dbReference>
<evidence type="ECO:0000256" key="1">
    <source>
        <dbReference type="ARBA" id="ARBA00022679"/>
    </source>
</evidence>
<keyword evidence="2" id="KW-0547">Nucleotide-binding</keyword>
<dbReference type="AlphaFoldDB" id="A0A7I8VKG2"/>
<dbReference type="Pfam" id="PF00406">
    <property type="entry name" value="ADK"/>
    <property type="match status" value="1"/>
</dbReference>
<dbReference type="PANTHER" id="PTHR23359">
    <property type="entry name" value="NUCLEOTIDE KINASE"/>
    <property type="match status" value="1"/>
</dbReference>
<dbReference type="PRINTS" id="PR00094">
    <property type="entry name" value="ADENYLTKNASE"/>
</dbReference>
<feature type="domain" description="Peptidase M28" evidence="5">
    <location>
        <begin position="336"/>
        <end position="406"/>
    </location>
</feature>